<feature type="domain" description="Gnk2-homologous" evidence="5">
    <location>
        <begin position="29"/>
        <end position="127"/>
    </location>
</feature>
<feature type="chain" id="PRO_5041240446" description="Gnk2-homologous domain-containing protein" evidence="4">
    <location>
        <begin position="27"/>
        <end position="380"/>
    </location>
</feature>
<evidence type="ECO:0000313" key="7">
    <source>
        <dbReference type="Proteomes" id="UP001168877"/>
    </source>
</evidence>
<feature type="region of interest" description="Disordered" evidence="3">
    <location>
        <begin position="361"/>
        <end position="380"/>
    </location>
</feature>
<accession>A0AA39RQJ9</accession>
<reference evidence="6" key="1">
    <citation type="journal article" date="2022" name="Plant J.">
        <title>Strategies of tolerance reflected in two North American maple genomes.</title>
        <authorList>
            <person name="McEvoy S.L."/>
            <person name="Sezen U.U."/>
            <person name="Trouern-Trend A."/>
            <person name="McMahon S.M."/>
            <person name="Schaberg P.G."/>
            <person name="Yang J."/>
            <person name="Wegrzyn J.L."/>
            <person name="Swenson N.G."/>
        </authorList>
    </citation>
    <scope>NUCLEOTIDE SEQUENCE</scope>
    <source>
        <strain evidence="6">NS2018</strain>
    </source>
</reference>
<dbReference type="PROSITE" id="PS51473">
    <property type="entry name" value="GNK2"/>
    <property type="match status" value="2"/>
</dbReference>
<dbReference type="CDD" id="cd23509">
    <property type="entry name" value="Gnk2-like"/>
    <property type="match status" value="2"/>
</dbReference>
<keyword evidence="7" id="KW-1185">Reference proteome</keyword>
<dbReference type="InterPro" id="IPR011009">
    <property type="entry name" value="Kinase-like_dom_sf"/>
</dbReference>
<sequence length="380" mass="42455">MPLKKFSGTFFLILSVIFRLISFINCQPTYNKHLCLSPVNERASNTYTSNLDSLLISLSSKASVNSFYNDSSNGIYSLFLCRGDVSATTCQTCVNNATQLIRQRCPSRKRAIIWHDECMLRYSNVSFFGRAETSAGLMMWNIQNTTSRDGQNYGALALIYSLIEEAPYTDMMFGTVEKVVANGNQHGYALVQCTRDINSSSCRACLGRLTEQIQICCQNRQGWRILSFSCYLRYEEYLFYQQSMAPVSPVPVMPQPMPNDGGLKNEVHFTIDYDPLQAWRQWNEGKALELIDPNIVDACPINEVLRWYHIALLCVQDDPADRPTMSLVVLMLGSQAINLPQPSTPPYLVVGRFTALSDLSSTSGTGTGLTSDQTSTSTSS</sequence>
<evidence type="ECO:0000256" key="2">
    <source>
        <dbReference type="ARBA" id="ARBA00022737"/>
    </source>
</evidence>
<dbReference type="InterPro" id="IPR038408">
    <property type="entry name" value="GNK2_sf"/>
</dbReference>
<dbReference type="Gene3D" id="3.30.430.20">
    <property type="entry name" value="Gnk2 domain, C-X8-C-X2-C motif"/>
    <property type="match status" value="2"/>
</dbReference>
<protein>
    <recommendedName>
        <fullName evidence="5">Gnk2-homologous domain-containing protein</fullName>
    </recommendedName>
</protein>
<feature type="signal peptide" evidence="4">
    <location>
        <begin position="1"/>
        <end position="26"/>
    </location>
</feature>
<dbReference type="AlphaFoldDB" id="A0AA39RQJ9"/>
<dbReference type="Gene3D" id="1.10.510.10">
    <property type="entry name" value="Transferase(Phosphotransferase) domain 1"/>
    <property type="match status" value="1"/>
</dbReference>
<dbReference type="InterPro" id="IPR002902">
    <property type="entry name" value="GNK2"/>
</dbReference>
<keyword evidence="2" id="KW-0677">Repeat</keyword>
<dbReference type="SUPFAM" id="SSF56112">
    <property type="entry name" value="Protein kinase-like (PK-like)"/>
    <property type="match status" value="1"/>
</dbReference>
<gene>
    <name evidence="6" type="ORF">LWI29_001418</name>
</gene>
<name>A0AA39RQJ9_ACESA</name>
<evidence type="ECO:0000256" key="1">
    <source>
        <dbReference type="ARBA" id="ARBA00022729"/>
    </source>
</evidence>
<evidence type="ECO:0000256" key="4">
    <source>
        <dbReference type="SAM" id="SignalP"/>
    </source>
</evidence>
<keyword evidence="1 4" id="KW-0732">Signal</keyword>
<proteinExistence type="predicted"/>
<feature type="domain" description="Gnk2-homologous" evidence="5">
    <location>
        <begin position="133"/>
        <end position="239"/>
    </location>
</feature>
<dbReference type="PANTHER" id="PTHR32099">
    <property type="entry name" value="CYSTEINE-RICH REPEAT SECRETORY PROTEIN"/>
    <property type="match status" value="1"/>
</dbReference>
<dbReference type="PANTHER" id="PTHR32099:SF31">
    <property type="entry name" value="PROTEIN KINASE DOMAIN-CONTAINING PROTEIN"/>
    <property type="match status" value="1"/>
</dbReference>
<organism evidence="6 7">
    <name type="scientific">Acer saccharum</name>
    <name type="common">Sugar maple</name>
    <dbReference type="NCBI Taxonomy" id="4024"/>
    <lineage>
        <taxon>Eukaryota</taxon>
        <taxon>Viridiplantae</taxon>
        <taxon>Streptophyta</taxon>
        <taxon>Embryophyta</taxon>
        <taxon>Tracheophyta</taxon>
        <taxon>Spermatophyta</taxon>
        <taxon>Magnoliopsida</taxon>
        <taxon>eudicotyledons</taxon>
        <taxon>Gunneridae</taxon>
        <taxon>Pentapetalae</taxon>
        <taxon>rosids</taxon>
        <taxon>malvids</taxon>
        <taxon>Sapindales</taxon>
        <taxon>Sapindaceae</taxon>
        <taxon>Hippocastanoideae</taxon>
        <taxon>Acereae</taxon>
        <taxon>Acer</taxon>
    </lineage>
</organism>
<evidence type="ECO:0000259" key="5">
    <source>
        <dbReference type="PROSITE" id="PS51473"/>
    </source>
</evidence>
<dbReference type="Pfam" id="PF01657">
    <property type="entry name" value="Stress-antifung"/>
    <property type="match status" value="2"/>
</dbReference>
<evidence type="ECO:0000256" key="3">
    <source>
        <dbReference type="SAM" id="MobiDB-lite"/>
    </source>
</evidence>
<comment type="caution">
    <text evidence="6">The sequence shown here is derived from an EMBL/GenBank/DDBJ whole genome shotgun (WGS) entry which is preliminary data.</text>
</comment>
<dbReference type="Proteomes" id="UP001168877">
    <property type="component" value="Unassembled WGS sequence"/>
</dbReference>
<evidence type="ECO:0000313" key="6">
    <source>
        <dbReference type="EMBL" id="KAK0577866.1"/>
    </source>
</evidence>
<reference evidence="6" key="2">
    <citation type="submission" date="2023-06" db="EMBL/GenBank/DDBJ databases">
        <authorList>
            <person name="Swenson N.G."/>
            <person name="Wegrzyn J.L."/>
            <person name="Mcevoy S.L."/>
        </authorList>
    </citation>
    <scope>NUCLEOTIDE SEQUENCE</scope>
    <source>
        <strain evidence="6">NS2018</strain>
        <tissue evidence="6">Leaf</tissue>
    </source>
</reference>
<dbReference type="EMBL" id="JAUESC010000385">
    <property type="protein sequence ID" value="KAK0577866.1"/>
    <property type="molecule type" value="Genomic_DNA"/>
</dbReference>